<sequence>MAESHPWSGRPSSSSTRGEPTFANYAWKHTVKHNRIVIRNARPLVINFATDKLPVLKPVNQIILEDAGTVGSALNLPEESICTRPGLLFFGHYNNAVPIIPIVDFKPDEPLQVVLSAHKTIVVPPGDFVMFILCVNFEKLKSLDLVIHDMTTNNIPLPPTCGQTFKNFNTATPSLEMYGDVLEYNDDQKTCVFTAVFPGPHRRCSLHGPLNFMGFVNSVNLTGGILRVFYSGVGGPAPESILVKFKTSSAVAFSKNPCQGHVPSQDDTVIPLVYTGPTLRLLPMETIGIPFNTSFVAQNPDLKAIIYDNNLQDIRISPTMWTGEHTPILAHNLTAAVKLIHHGTAFARVAFFSTKENKKACTLKLCPSTILLPGGELSLDTSTLPNCFR</sequence>
<reference evidence="1" key="1">
    <citation type="submission" date="2007-03" db="EMBL/GenBank/DDBJ databases">
        <title>Sequence characterization of a virus closely related to Murine gammaherpesvirus 68.</title>
        <authorList>
            <person name="Milligan S."/>
            <person name="Cunningham C."/>
            <person name="Efstathiou S."/>
            <person name="Chastel O."/>
            <person name="Davison A.J."/>
        </authorList>
    </citation>
    <scope>NUCLEOTIDE SEQUENCE</scope>
    <source>
        <strain evidence="1">Brest/An711</strain>
    </source>
</reference>
<organism evidence="1">
    <name type="scientific">Wood mouse herpesvirus</name>
    <dbReference type="NCBI Taxonomy" id="432370"/>
    <lineage>
        <taxon>Viruses</taxon>
        <taxon>Duplodnaviria</taxon>
        <taxon>Heunggongvirae</taxon>
        <taxon>Peploviricota</taxon>
        <taxon>Herviviricetes</taxon>
        <taxon>Herpesvirales</taxon>
        <taxon>Orthoherpesviridae</taxon>
        <taxon>Gammaherpesvirinae</taxon>
        <taxon>Rhadinovirus</taxon>
        <taxon>Rhadinovirus muridgamma7</taxon>
        <taxon>Murid gammaherpesvirus 7</taxon>
    </lineage>
</organism>
<dbReference type="InterPro" id="IPR006882">
    <property type="entry name" value="Herpes_Orf11"/>
</dbReference>
<reference evidence="1" key="2">
    <citation type="journal article" date="2010" name="J. Gen. Virol.">
        <title>Characterization of a novel wood mouse virus related to murid herpesvirus 4.</title>
        <authorList>
            <person name="Hughes D.J."/>
            <person name="Kipar A."/>
            <person name="Milligan S.G."/>
            <person name="Cunningham C."/>
            <person name="Sanders M."/>
            <person name="Quail M.A."/>
            <person name="Rajandream M.A."/>
            <person name="Efstathiou S."/>
            <person name="Bowden R.J."/>
            <person name="Chastel C."/>
            <person name="Bennett M."/>
            <person name="Sample J.T."/>
            <person name="Barrell B."/>
            <person name="Davison A.J."/>
            <person name="Stewart J.P."/>
        </authorList>
    </citation>
    <scope>NUCLEOTIDE SEQUENCE</scope>
    <source>
        <strain evidence="1">Brest/An711</strain>
    </source>
</reference>
<proteinExistence type="predicted"/>
<accession>D0PPA3</accession>
<dbReference type="EMBL" id="EF495130">
    <property type="protein sequence ID" value="ABO48394.1"/>
    <property type="molecule type" value="Genomic_DNA"/>
</dbReference>
<evidence type="ECO:0000313" key="1">
    <source>
        <dbReference type="EMBL" id="ABO48394.1"/>
    </source>
</evidence>
<name>D0PPA3_9GAMA</name>
<dbReference type="Pfam" id="PF04797">
    <property type="entry name" value="Herpes_ORF11"/>
    <property type="match status" value="1"/>
</dbReference>
<protein>
    <submittedName>
        <fullName evidence="1">Virion protein</fullName>
    </submittedName>
</protein>